<gene>
    <name evidence="2" type="ORF">PV09_06460</name>
</gene>
<dbReference type="VEuPathDB" id="FungiDB:PV09_06460"/>
<feature type="compositionally biased region" description="Basic residues" evidence="1">
    <location>
        <begin position="33"/>
        <end position="43"/>
    </location>
</feature>
<dbReference type="InParanoid" id="A0A0D2A6E0"/>
<keyword evidence="3" id="KW-1185">Reference proteome</keyword>
<sequence>MDARVADAEGRARAEARARINTEAPAPAPAHTLHTHTHRQSTRHKYEMMLRPAVLRGSAPSGGLSQGACDGIQRRVALLCLSASKGDDEDADDSGRDEKEEDDDDGRTMQRSKKARQPTKKKPSQVAKRRLEAPVRVVSGPISNPTAGHDEDHLLERAQRSPRAASSDGSGVKIS</sequence>
<accession>A0A0D2A6E0</accession>
<evidence type="ECO:0000256" key="1">
    <source>
        <dbReference type="SAM" id="MobiDB-lite"/>
    </source>
</evidence>
<dbReference type="GeneID" id="27314433"/>
<feature type="region of interest" description="Disordered" evidence="1">
    <location>
        <begin position="1"/>
        <end position="44"/>
    </location>
</feature>
<reference evidence="2 3" key="1">
    <citation type="submission" date="2015-01" db="EMBL/GenBank/DDBJ databases">
        <title>The Genome Sequence of Ochroconis gallopava CBS43764.</title>
        <authorList>
            <consortium name="The Broad Institute Genomics Platform"/>
            <person name="Cuomo C."/>
            <person name="de Hoog S."/>
            <person name="Gorbushina A."/>
            <person name="Stielow B."/>
            <person name="Teixiera M."/>
            <person name="Abouelleil A."/>
            <person name="Chapman S.B."/>
            <person name="Priest M."/>
            <person name="Young S.K."/>
            <person name="Wortman J."/>
            <person name="Nusbaum C."/>
            <person name="Birren B."/>
        </authorList>
    </citation>
    <scope>NUCLEOTIDE SEQUENCE [LARGE SCALE GENOMIC DNA]</scope>
    <source>
        <strain evidence="2 3">CBS 43764</strain>
    </source>
</reference>
<dbReference type="Proteomes" id="UP000053259">
    <property type="component" value="Unassembled WGS sequence"/>
</dbReference>
<protein>
    <submittedName>
        <fullName evidence="2">Uncharacterized protein</fullName>
    </submittedName>
</protein>
<proteinExistence type="predicted"/>
<dbReference type="RefSeq" id="XP_016212182.1">
    <property type="nucleotide sequence ID" value="XM_016360100.1"/>
</dbReference>
<feature type="region of interest" description="Disordered" evidence="1">
    <location>
        <begin position="83"/>
        <end position="175"/>
    </location>
</feature>
<name>A0A0D2A6E0_9PEZI</name>
<dbReference type="AlphaFoldDB" id="A0A0D2A6E0"/>
<dbReference type="EMBL" id="KN847550">
    <property type="protein sequence ID" value="KIW02313.1"/>
    <property type="molecule type" value="Genomic_DNA"/>
</dbReference>
<organism evidence="2 3">
    <name type="scientific">Verruconis gallopava</name>
    <dbReference type="NCBI Taxonomy" id="253628"/>
    <lineage>
        <taxon>Eukaryota</taxon>
        <taxon>Fungi</taxon>
        <taxon>Dikarya</taxon>
        <taxon>Ascomycota</taxon>
        <taxon>Pezizomycotina</taxon>
        <taxon>Dothideomycetes</taxon>
        <taxon>Pleosporomycetidae</taxon>
        <taxon>Venturiales</taxon>
        <taxon>Sympoventuriaceae</taxon>
        <taxon>Verruconis</taxon>
    </lineage>
</organism>
<evidence type="ECO:0000313" key="2">
    <source>
        <dbReference type="EMBL" id="KIW02313.1"/>
    </source>
</evidence>
<feature type="compositionally biased region" description="Basic residues" evidence="1">
    <location>
        <begin position="110"/>
        <end position="123"/>
    </location>
</feature>
<feature type="compositionally biased region" description="Basic and acidic residues" evidence="1">
    <location>
        <begin position="1"/>
        <end position="20"/>
    </location>
</feature>
<dbReference type="HOGENOM" id="CLU_1533753_0_0_1"/>
<feature type="compositionally biased region" description="Basic and acidic residues" evidence="1">
    <location>
        <begin position="148"/>
        <end position="159"/>
    </location>
</feature>
<evidence type="ECO:0000313" key="3">
    <source>
        <dbReference type="Proteomes" id="UP000053259"/>
    </source>
</evidence>
<feature type="compositionally biased region" description="Low complexity" evidence="1">
    <location>
        <begin position="22"/>
        <end position="32"/>
    </location>
</feature>